<keyword evidence="2" id="KW-1185">Reference proteome</keyword>
<evidence type="ECO:0000313" key="1">
    <source>
        <dbReference type="EMBL" id="CAH2066511.1"/>
    </source>
</evidence>
<accession>A0AAU9SHU8</accession>
<dbReference type="InterPro" id="IPR007750">
    <property type="entry name" value="DUF674"/>
</dbReference>
<dbReference type="Proteomes" id="UP000836841">
    <property type="component" value="Chromosome 5"/>
</dbReference>
<evidence type="ECO:0000313" key="2">
    <source>
        <dbReference type="Proteomes" id="UP000836841"/>
    </source>
</evidence>
<protein>
    <submittedName>
        <fullName evidence="1">Uncharacterized protein</fullName>
    </submittedName>
</protein>
<organism evidence="1 2">
    <name type="scientific">Thlaspi arvense</name>
    <name type="common">Field penny-cress</name>
    <dbReference type="NCBI Taxonomy" id="13288"/>
    <lineage>
        <taxon>Eukaryota</taxon>
        <taxon>Viridiplantae</taxon>
        <taxon>Streptophyta</taxon>
        <taxon>Embryophyta</taxon>
        <taxon>Tracheophyta</taxon>
        <taxon>Spermatophyta</taxon>
        <taxon>Magnoliopsida</taxon>
        <taxon>eudicotyledons</taxon>
        <taxon>Gunneridae</taxon>
        <taxon>Pentapetalae</taxon>
        <taxon>rosids</taxon>
        <taxon>malvids</taxon>
        <taxon>Brassicales</taxon>
        <taxon>Brassicaceae</taxon>
        <taxon>Thlaspideae</taxon>
        <taxon>Thlaspi</taxon>
    </lineage>
</organism>
<sequence length="453" mass="49984">MANSEKFRLKLLIDEKRNKVVLAEANQDFADVLISLLTLPMGRIAKLLGNHKTVLGCYKNLNRSVSDMGFGHFETEACKIMLLCLKSTKGIHCKNLKLNMGDTTPTRFLTCPKLFENGSCSRRTYSNFYGSRCSCGALMSAEILVPEEEQVGEVIGNNEDGVFVNSRSSFIITDDLKVTSNSTGGITKVLNDLGYVGFSDLRETLLDVGFGEVRNLLGCLFTSEDPLTCAFLRETYTTRKHEWLSPPAPNLLRYLFERLTGRVCSVKVFVRKLDREILYAECNEDFVDSLLSFLALPLELACSLPYWDVLGICAEVLVEELLPKVVNFLIIIFAVTTICSIMYTNQECDGEIVTLSPNDPKVEPGASSGCGSGFMKKSTKFVVSNDLVITPMSSSSIIGLLKKMQVDISDLQDYQLSISKAELISILKASLISSSALTIGLSNLLAKIPKEEN</sequence>
<dbReference type="PANTHER" id="PTHR33103:SF55">
    <property type="entry name" value="DUF674 FAMILY PROTEIN"/>
    <property type="match status" value="1"/>
</dbReference>
<dbReference type="AlphaFoldDB" id="A0AAU9SHU8"/>
<dbReference type="Pfam" id="PF05056">
    <property type="entry name" value="DUF674"/>
    <property type="match status" value="2"/>
</dbReference>
<gene>
    <name evidence="1" type="ORF">TAV2_LOCUS18144</name>
</gene>
<proteinExistence type="predicted"/>
<reference evidence="1 2" key="1">
    <citation type="submission" date="2022-03" db="EMBL/GenBank/DDBJ databases">
        <authorList>
            <person name="Nunn A."/>
            <person name="Chopra R."/>
            <person name="Nunn A."/>
            <person name="Contreras Garrido A."/>
        </authorList>
    </citation>
    <scope>NUCLEOTIDE SEQUENCE [LARGE SCALE GENOMIC DNA]</scope>
</reference>
<name>A0AAU9SHU8_THLAR</name>
<dbReference type="PANTHER" id="PTHR33103">
    <property type="entry name" value="OS01G0153900 PROTEIN"/>
    <property type="match status" value="1"/>
</dbReference>
<dbReference type="EMBL" id="OU466861">
    <property type="protein sequence ID" value="CAH2066511.1"/>
    <property type="molecule type" value="Genomic_DNA"/>
</dbReference>